<protein>
    <recommendedName>
        <fullName evidence="2">Single-stranded DNA-binding protein</fullName>
    </recommendedName>
</protein>
<evidence type="ECO:0000313" key="3">
    <source>
        <dbReference type="EMBL" id="UEX90698.1"/>
    </source>
</evidence>
<dbReference type="InterPro" id="IPR012340">
    <property type="entry name" value="NA-bd_OB-fold"/>
</dbReference>
<dbReference type="Pfam" id="PF00436">
    <property type="entry name" value="SSB"/>
    <property type="match status" value="1"/>
</dbReference>
<dbReference type="RefSeq" id="WP_229293179.1">
    <property type="nucleotide sequence ID" value="NZ_CP086654.1"/>
</dbReference>
<dbReference type="SUPFAM" id="SSF50249">
    <property type="entry name" value="Nucleic acid-binding proteins"/>
    <property type="match status" value="1"/>
</dbReference>
<dbReference type="InterPro" id="IPR011344">
    <property type="entry name" value="ssDNA-bd"/>
</dbReference>
<name>A0ABY3PEH3_9STAP</name>
<dbReference type="InterPro" id="IPR000424">
    <property type="entry name" value="Primosome_PriB/ssb"/>
</dbReference>
<sequence>MTLINQFQATGIITKAPNYFDTGETPFVTFSLKVKRDYKSKHDKPIFDYLNCKAFGTVATYIHETCQEETRVAISGQIQSRRYEYQGERRYATELVIFQLEHLSS</sequence>
<dbReference type="EMBL" id="CP086654">
    <property type="protein sequence ID" value="UEX90698.1"/>
    <property type="molecule type" value="Genomic_DNA"/>
</dbReference>
<evidence type="ECO:0000256" key="1">
    <source>
        <dbReference type="ARBA" id="ARBA00023125"/>
    </source>
</evidence>
<dbReference type="Gene3D" id="2.40.50.140">
    <property type="entry name" value="Nucleic acid-binding proteins"/>
    <property type="match status" value="1"/>
</dbReference>
<proteinExistence type="predicted"/>
<keyword evidence="1 2" id="KW-0238">DNA-binding</keyword>
<evidence type="ECO:0000256" key="2">
    <source>
        <dbReference type="PIRNR" id="PIRNR002070"/>
    </source>
</evidence>
<gene>
    <name evidence="3" type="ORF">LN051_03305</name>
</gene>
<evidence type="ECO:0000313" key="4">
    <source>
        <dbReference type="Proteomes" id="UP001197626"/>
    </source>
</evidence>
<dbReference type="Proteomes" id="UP001197626">
    <property type="component" value="Chromosome"/>
</dbReference>
<keyword evidence="4" id="KW-1185">Reference proteome</keyword>
<organism evidence="3 4">
    <name type="scientific">Staphylococcus ratti</name>
    <dbReference type="NCBI Taxonomy" id="2892440"/>
    <lineage>
        <taxon>Bacteria</taxon>
        <taxon>Bacillati</taxon>
        <taxon>Bacillota</taxon>
        <taxon>Bacilli</taxon>
        <taxon>Bacillales</taxon>
        <taxon>Staphylococcaceae</taxon>
        <taxon>Staphylococcus</taxon>
    </lineage>
</organism>
<accession>A0ABY3PEH3</accession>
<dbReference type="GO" id="GO:0003677">
    <property type="term" value="F:DNA binding"/>
    <property type="evidence" value="ECO:0007669"/>
    <property type="project" value="UniProtKB-KW"/>
</dbReference>
<dbReference type="PROSITE" id="PS50935">
    <property type="entry name" value="SSB"/>
    <property type="match status" value="1"/>
</dbReference>
<dbReference type="PIRSF" id="PIRSF002070">
    <property type="entry name" value="SSB"/>
    <property type="match status" value="1"/>
</dbReference>
<reference evidence="3 4" key="1">
    <citation type="journal article" date="2022" name="Pathogens">
        <title>Staphylococcus ratti sp. nov. Isolated from a Lab Rat.</title>
        <authorList>
            <person name="Kovarovic V."/>
            <person name="Sedlacek I."/>
            <person name="Petras P."/>
            <person name="Kralova S."/>
            <person name="Maslanova I."/>
            <person name="Svec P."/>
            <person name="Neumann-Schaal M."/>
            <person name="Botka T."/>
            <person name="Gelbicova T."/>
            <person name="Stankova E."/>
            <person name="Doskar J."/>
            <person name="Pantucek R."/>
        </authorList>
    </citation>
    <scope>NUCLEOTIDE SEQUENCE [LARGE SCALE GENOMIC DNA]</scope>
    <source>
        <strain evidence="3 4">CCM 9025</strain>
    </source>
</reference>